<feature type="compositionally biased region" description="Basic and acidic residues" evidence="1">
    <location>
        <begin position="210"/>
        <end position="220"/>
    </location>
</feature>
<gene>
    <name evidence="2" type="ORF">BJ554DRAFT_3714</name>
</gene>
<dbReference type="AlphaFoldDB" id="A0A8H7ZNX0"/>
<evidence type="ECO:0000256" key="1">
    <source>
        <dbReference type="SAM" id="MobiDB-lite"/>
    </source>
</evidence>
<organism evidence="2 3">
    <name type="scientific">Olpidium bornovanus</name>
    <dbReference type="NCBI Taxonomy" id="278681"/>
    <lineage>
        <taxon>Eukaryota</taxon>
        <taxon>Fungi</taxon>
        <taxon>Fungi incertae sedis</taxon>
        <taxon>Olpidiomycota</taxon>
        <taxon>Olpidiomycotina</taxon>
        <taxon>Olpidiomycetes</taxon>
        <taxon>Olpidiales</taxon>
        <taxon>Olpidiaceae</taxon>
        <taxon>Olpidium</taxon>
    </lineage>
</organism>
<protein>
    <submittedName>
        <fullName evidence="2">Uncharacterized protein</fullName>
    </submittedName>
</protein>
<feature type="compositionally biased region" description="Polar residues" evidence="1">
    <location>
        <begin position="191"/>
        <end position="209"/>
    </location>
</feature>
<dbReference type="Proteomes" id="UP000673691">
    <property type="component" value="Unassembled WGS sequence"/>
</dbReference>
<evidence type="ECO:0000313" key="3">
    <source>
        <dbReference type="Proteomes" id="UP000673691"/>
    </source>
</evidence>
<sequence>MAKTGKNHPFRSASDWLPALCAVADDAVVRAGFCTVLASGASFSFAPASLRASDGEAARWPAGALAGVATPGAPAAGPLDKAAARAAGIVPCVVALGTEEPTELIVADLEIELARGDGAWTAYGPTDLLILDAVEAGGVPPMVSVSMTMLGFSPPRIAETSGRRAEDEEEARGVEPLLAEGMNAESKTDEPTSSPASEFCSNTRSSTENPRTRRSVETVR</sequence>
<feature type="region of interest" description="Disordered" evidence="1">
    <location>
        <begin position="157"/>
        <end position="220"/>
    </location>
</feature>
<evidence type="ECO:0000313" key="2">
    <source>
        <dbReference type="EMBL" id="KAG5456525.1"/>
    </source>
</evidence>
<reference evidence="2 3" key="1">
    <citation type="journal article" name="Sci. Rep.">
        <title>Genome-scale phylogenetic analyses confirm Olpidium as the closest living zoosporic fungus to the non-flagellated, terrestrial fungi.</title>
        <authorList>
            <person name="Chang Y."/>
            <person name="Rochon D."/>
            <person name="Sekimoto S."/>
            <person name="Wang Y."/>
            <person name="Chovatia M."/>
            <person name="Sandor L."/>
            <person name="Salamov A."/>
            <person name="Grigoriev I.V."/>
            <person name="Stajich J.E."/>
            <person name="Spatafora J.W."/>
        </authorList>
    </citation>
    <scope>NUCLEOTIDE SEQUENCE [LARGE SCALE GENOMIC DNA]</scope>
    <source>
        <strain evidence="2">S191</strain>
    </source>
</reference>
<comment type="caution">
    <text evidence="2">The sequence shown here is derived from an EMBL/GenBank/DDBJ whole genome shotgun (WGS) entry which is preliminary data.</text>
</comment>
<name>A0A8H7ZNX0_9FUNG</name>
<dbReference type="EMBL" id="JAEFCI010011601">
    <property type="protein sequence ID" value="KAG5456525.1"/>
    <property type="molecule type" value="Genomic_DNA"/>
</dbReference>
<accession>A0A8H7ZNX0</accession>
<keyword evidence="3" id="KW-1185">Reference proteome</keyword>
<proteinExistence type="predicted"/>